<proteinExistence type="inferred from homology"/>
<dbReference type="Gene3D" id="3.40.50.620">
    <property type="entry name" value="HUPs"/>
    <property type="match status" value="1"/>
</dbReference>
<dbReference type="PANTHER" id="PTHR46268">
    <property type="entry name" value="STRESS RESPONSE PROTEIN NHAX"/>
    <property type="match status" value="1"/>
</dbReference>
<accession>A0A4P8L169</accession>
<keyword evidence="4" id="KW-1185">Reference proteome</keyword>
<dbReference type="CDD" id="cd00293">
    <property type="entry name" value="USP-like"/>
    <property type="match status" value="1"/>
</dbReference>
<sequence length="150" mass="17179">MEHRVLVAVDHSENAFRAVEYVGKVMRHHPEAHITLHHVILSPSPDIVPEEEKRKEQVAAMRAETLTVLERMGRRLTELGFPEKSIRLHVQVCREAKSIVDLLLHQQRAGRFGTVVVGRRGMSKREEFLFGSVSSKIIREARNCAVWVVE</sequence>
<dbReference type="Pfam" id="PF00582">
    <property type="entry name" value="Usp"/>
    <property type="match status" value="1"/>
</dbReference>
<reference evidence="3 4" key="1">
    <citation type="submission" date="2019-05" db="EMBL/GenBank/DDBJ databases">
        <title>The Complete Genome Sequence of the n-alkane-degrading Desulfoglaeba alkanexedens ALDC reveals multiple alkylsuccinate synthase gene clusters.</title>
        <authorList>
            <person name="Callaghan A.V."/>
            <person name="Davidova I.A."/>
            <person name="Duncan K.E."/>
            <person name="Morris B."/>
            <person name="McInerney M.J."/>
        </authorList>
    </citation>
    <scope>NUCLEOTIDE SEQUENCE [LARGE SCALE GENOMIC DNA]</scope>
    <source>
        <strain evidence="3 4">ALDC</strain>
    </source>
</reference>
<dbReference type="PANTHER" id="PTHR46268:SF6">
    <property type="entry name" value="UNIVERSAL STRESS PROTEIN UP12"/>
    <property type="match status" value="1"/>
</dbReference>
<evidence type="ECO:0000313" key="3">
    <source>
        <dbReference type="EMBL" id="QCQ21568.1"/>
    </source>
</evidence>
<dbReference type="InterPro" id="IPR006015">
    <property type="entry name" value="Universal_stress_UspA"/>
</dbReference>
<dbReference type="OrthoDB" id="5420527at2"/>
<dbReference type="AlphaFoldDB" id="A0A4P8L169"/>
<feature type="domain" description="UspA" evidence="2">
    <location>
        <begin position="3"/>
        <end position="149"/>
    </location>
</feature>
<evidence type="ECO:0000313" key="4">
    <source>
        <dbReference type="Proteomes" id="UP000298602"/>
    </source>
</evidence>
<protein>
    <submittedName>
        <fullName evidence="3">Universal stress protein</fullName>
    </submittedName>
</protein>
<evidence type="ECO:0000259" key="2">
    <source>
        <dbReference type="Pfam" id="PF00582"/>
    </source>
</evidence>
<dbReference type="Proteomes" id="UP000298602">
    <property type="component" value="Chromosome"/>
</dbReference>
<dbReference type="InterPro" id="IPR014729">
    <property type="entry name" value="Rossmann-like_a/b/a_fold"/>
</dbReference>
<dbReference type="PRINTS" id="PR01438">
    <property type="entry name" value="UNVRSLSTRESS"/>
</dbReference>
<dbReference type="RefSeq" id="WP_137423537.1">
    <property type="nucleotide sequence ID" value="NZ_CP040098.1"/>
</dbReference>
<dbReference type="KEGG" id="dax:FDQ92_04890"/>
<organism evidence="3 4">
    <name type="scientific">Desulfoglaeba alkanexedens ALDC</name>
    <dbReference type="NCBI Taxonomy" id="980445"/>
    <lineage>
        <taxon>Bacteria</taxon>
        <taxon>Pseudomonadati</taxon>
        <taxon>Thermodesulfobacteriota</taxon>
        <taxon>Syntrophobacteria</taxon>
        <taxon>Syntrophobacterales</taxon>
        <taxon>Syntrophobacteraceae</taxon>
        <taxon>Desulfoglaeba</taxon>
    </lineage>
</organism>
<name>A0A4P8L169_9BACT</name>
<dbReference type="InterPro" id="IPR006016">
    <property type="entry name" value="UspA"/>
</dbReference>
<gene>
    <name evidence="3" type="ORF">FDQ92_04890</name>
</gene>
<evidence type="ECO:0000256" key="1">
    <source>
        <dbReference type="ARBA" id="ARBA00008791"/>
    </source>
</evidence>
<reference evidence="3 4" key="2">
    <citation type="submission" date="2019-05" db="EMBL/GenBank/DDBJ databases">
        <authorList>
            <person name="Suflita J.M."/>
            <person name="Marks C.R."/>
        </authorList>
    </citation>
    <scope>NUCLEOTIDE SEQUENCE [LARGE SCALE GENOMIC DNA]</scope>
    <source>
        <strain evidence="3 4">ALDC</strain>
    </source>
</reference>
<dbReference type="EMBL" id="CP040098">
    <property type="protein sequence ID" value="QCQ21568.1"/>
    <property type="molecule type" value="Genomic_DNA"/>
</dbReference>
<comment type="similarity">
    <text evidence="1">Belongs to the universal stress protein A family.</text>
</comment>
<dbReference type="SUPFAM" id="SSF52402">
    <property type="entry name" value="Adenine nucleotide alpha hydrolases-like"/>
    <property type="match status" value="1"/>
</dbReference>